<dbReference type="Proteomes" id="UP000315252">
    <property type="component" value="Unassembled WGS sequence"/>
</dbReference>
<organism evidence="1 2">
    <name type="scientific">Denitrobaculum tricleocarpae</name>
    <dbReference type="NCBI Taxonomy" id="2591009"/>
    <lineage>
        <taxon>Bacteria</taxon>
        <taxon>Pseudomonadati</taxon>
        <taxon>Pseudomonadota</taxon>
        <taxon>Alphaproteobacteria</taxon>
        <taxon>Rhodospirillales</taxon>
        <taxon>Rhodospirillaceae</taxon>
        <taxon>Denitrobaculum</taxon>
    </lineage>
</organism>
<dbReference type="RefSeq" id="WP_142898369.1">
    <property type="nucleotide sequence ID" value="NZ_ML660059.1"/>
</dbReference>
<sequence length="195" mass="20408">MTSPHPSVIRICLVIRSCALVFFMAGVVFMADAGTAAQAQVQVIFQESAPKDRFEIRNSGGCALGAMTFTLDLAGSSGGLIFDTSAEGPGVEVYQPFELLEGAGRVLQLPVVRDGGRSIELAMSGLAPREIVSFTIDVDDTLTSNPQGQTRVAGSEIMGARAAIVLESDNAVLPPVTARFESDAMAELPVSNCVS</sequence>
<dbReference type="EMBL" id="VHSH01000008">
    <property type="protein sequence ID" value="TQV76106.1"/>
    <property type="molecule type" value="Genomic_DNA"/>
</dbReference>
<proteinExistence type="predicted"/>
<dbReference type="AlphaFoldDB" id="A0A545TG01"/>
<dbReference type="OrthoDB" id="6105464at2"/>
<reference evidence="1 2" key="1">
    <citation type="submission" date="2019-06" db="EMBL/GenBank/DDBJ databases">
        <title>Whole genome sequence for Rhodospirillaceae sp. R148.</title>
        <authorList>
            <person name="Wang G."/>
        </authorList>
    </citation>
    <scope>NUCLEOTIDE SEQUENCE [LARGE SCALE GENOMIC DNA]</scope>
    <source>
        <strain evidence="1 2">R148</strain>
    </source>
</reference>
<protein>
    <recommendedName>
        <fullName evidence="3">Aggregation factor core</fullName>
    </recommendedName>
</protein>
<evidence type="ECO:0000313" key="2">
    <source>
        <dbReference type="Proteomes" id="UP000315252"/>
    </source>
</evidence>
<name>A0A545TG01_9PROT</name>
<keyword evidence="2" id="KW-1185">Reference proteome</keyword>
<evidence type="ECO:0000313" key="1">
    <source>
        <dbReference type="EMBL" id="TQV76106.1"/>
    </source>
</evidence>
<accession>A0A545TG01</accession>
<comment type="caution">
    <text evidence="1">The sequence shown here is derived from an EMBL/GenBank/DDBJ whole genome shotgun (WGS) entry which is preliminary data.</text>
</comment>
<evidence type="ECO:0008006" key="3">
    <source>
        <dbReference type="Google" id="ProtNLM"/>
    </source>
</evidence>
<gene>
    <name evidence="1" type="ORF">FKG95_20890</name>
</gene>